<accession>A0A271L9F9</accession>
<protein>
    <submittedName>
        <fullName evidence="1">Uncharacterized protein</fullName>
    </submittedName>
</protein>
<dbReference type="RefSeq" id="WP_095496570.1">
    <property type="nucleotide sequence ID" value="NZ_NPKJ01000076.1"/>
</dbReference>
<evidence type="ECO:0000313" key="2">
    <source>
        <dbReference type="Proteomes" id="UP000216442"/>
    </source>
</evidence>
<dbReference type="Proteomes" id="UP000216442">
    <property type="component" value="Unassembled WGS sequence"/>
</dbReference>
<dbReference type="OrthoDB" id="8099596at2"/>
<proteinExistence type="predicted"/>
<comment type="caution">
    <text evidence="1">The sequence shown here is derived from an EMBL/GenBank/DDBJ whole genome shotgun (WGS) entry which is preliminary data.</text>
</comment>
<organism evidence="1 2">
    <name type="scientific">Mesorhizobium temperatum</name>
    <dbReference type="NCBI Taxonomy" id="241416"/>
    <lineage>
        <taxon>Bacteria</taxon>
        <taxon>Pseudomonadati</taxon>
        <taxon>Pseudomonadota</taxon>
        <taxon>Alphaproteobacteria</taxon>
        <taxon>Hyphomicrobiales</taxon>
        <taxon>Phyllobacteriaceae</taxon>
        <taxon>Mesorhizobium</taxon>
    </lineage>
</organism>
<name>A0A271L9F9_9HYPH</name>
<evidence type="ECO:0000313" key="1">
    <source>
        <dbReference type="EMBL" id="PAQ04537.1"/>
    </source>
</evidence>
<keyword evidence="2" id="KW-1185">Reference proteome</keyword>
<sequence>MPIRGKAEHAGVFNPTELALLARVFERLKIDSESAHRREALASRIIANYMAGVVDEEELLSVSKQALGR</sequence>
<gene>
    <name evidence="1" type="ORF">CIT26_33415</name>
</gene>
<reference evidence="1 2" key="1">
    <citation type="submission" date="2017-08" db="EMBL/GenBank/DDBJ databases">
        <title>Mesorhizobium wenxinae sp. nov., a novel rhizobial species isolated from root nodules of chickpea (Cicer arietinum L.).</title>
        <authorList>
            <person name="Zhang J."/>
        </authorList>
    </citation>
    <scope>NUCLEOTIDE SEQUENCE [LARGE SCALE GENOMIC DNA]</scope>
    <source>
        <strain evidence="1 2">SDW018</strain>
    </source>
</reference>
<dbReference type="AlphaFoldDB" id="A0A271L9F9"/>
<dbReference type="EMBL" id="NPKJ01000076">
    <property type="protein sequence ID" value="PAQ04537.1"/>
    <property type="molecule type" value="Genomic_DNA"/>
</dbReference>